<keyword evidence="4 6" id="KW-0472">Membrane</keyword>
<dbReference type="PROSITE" id="PS50850">
    <property type="entry name" value="MFS"/>
    <property type="match status" value="1"/>
</dbReference>
<comment type="caution">
    <text evidence="8">The sequence shown here is derived from an EMBL/GenBank/DDBJ whole genome shotgun (WGS) entry which is preliminary data.</text>
</comment>
<gene>
    <name evidence="8" type="ORF">N7456_007847</name>
</gene>
<name>A0A9W9K938_9EURO</name>
<feature type="region of interest" description="Disordered" evidence="5">
    <location>
        <begin position="273"/>
        <end position="298"/>
    </location>
</feature>
<evidence type="ECO:0000256" key="3">
    <source>
        <dbReference type="ARBA" id="ARBA00022989"/>
    </source>
</evidence>
<keyword evidence="3 6" id="KW-1133">Transmembrane helix</keyword>
<dbReference type="Pfam" id="PF07690">
    <property type="entry name" value="MFS_1"/>
    <property type="match status" value="1"/>
</dbReference>
<feature type="transmembrane region" description="Helical" evidence="6">
    <location>
        <begin position="415"/>
        <end position="436"/>
    </location>
</feature>
<feature type="transmembrane region" description="Helical" evidence="6">
    <location>
        <begin position="442"/>
        <end position="468"/>
    </location>
</feature>
<reference evidence="8" key="2">
    <citation type="journal article" date="2023" name="IMA Fungus">
        <title>Comparative genomic study of the Penicillium genus elucidates a diverse pangenome and 15 lateral gene transfer events.</title>
        <authorList>
            <person name="Petersen C."/>
            <person name="Sorensen T."/>
            <person name="Nielsen M.R."/>
            <person name="Sondergaard T.E."/>
            <person name="Sorensen J.L."/>
            <person name="Fitzpatrick D.A."/>
            <person name="Frisvad J.C."/>
            <person name="Nielsen K.L."/>
        </authorList>
    </citation>
    <scope>NUCLEOTIDE SEQUENCE</scope>
    <source>
        <strain evidence="8">IBT 30069</strain>
    </source>
</reference>
<evidence type="ECO:0000256" key="2">
    <source>
        <dbReference type="ARBA" id="ARBA00022692"/>
    </source>
</evidence>
<dbReference type="GO" id="GO:0022857">
    <property type="term" value="F:transmembrane transporter activity"/>
    <property type="evidence" value="ECO:0007669"/>
    <property type="project" value="InterPro"/>
</dbReference>
<evidence type="ECO:0000256" key="1">
    <source>
        <dbReference type="ARBA" id="ARBA00004141"/>
    </source>
</evidence>
<feature type="compositionally biased region" description="Polar residues" evidence="5">
    <location>
        <begin position="1"/>
        <end position="10"/>
    </location>
</feature>
<accession>A0A9W9K938</accession>
<dbReference type="InterPro" id="IPR036259">
    <property type="entry name" value="MFS_trans_sf"/>
</dbReference>
<evidence type="ECO:0000313" key="9">
    <source>
        <dbReference type="Proteomes" id="UP001149165"/>
    </source>
</evidence>
<dbReference type="InterPro" id="IPR011701">
    <property type="entry name" value="MFS"/>
</dbReference>
<dbReference type="Gene3D" id="1.20.1250.20">
    <property type="entry name" value="MFS general substrate transporter like domains"/>
    <property type="match status" value="1"/>
</dbReference>
<feature type="transmembrane region" description="Helical" evidence="6">
    <location>
        <begin position="128"/>
        <end position="146"/>
    </location>
</feature>
<comment type="subcellular location">
    <subcellularLocation>
        <location evidence="1">Membrane</location>
        <topology evidence="1">Multi-pass membrane protein</topology>
    </subcellularLocation>
</comment>
<dbReference type="InterPro" id="IPR020846">
    <property type="entry name" value="MFS_dom"/>
</dbReference>
<feature type="transmembrane region" description="Helical" evidence="6">
    <location>
        <begin position="373"/>
        <end position="394"/>
    </location>
</feature>
<evidence type="ECO:0000256" key="4">
    <source>
        <dbReference type="ARBA" id="ARBA00023136"/>
    </source>
</evidence>
<feature type="transmembrane region" description="Helical" evidence="6">
    <location>
        <begin position="217"/>
        <end position="240"/>
    </location>
</feature>
<feature type="transmembrane region" description="Helical" evidence="6">
    <location>
        <begin position="246"/>
        <end position="264"/>
    </location>
</feature>
<dbReference type="PANTHER" id="PTHR23502:SF34">
    <property type="entry name" value="PROTEIN HOL1"/>
    <property type="match status" value="1"/>
</dbReference>
<evidence type="ECO:0000313" key="8">
    <source>
        <dbReference type="EMBL" id="KAJ5097126.1"/>
    </source>
</evidence>
<protein>
    <recommendedName>
        <fullName evidence="7">Major facilitator superfamily (MFS) profile domain-containing protein</fullName>
    </recommendedName>
</protein>
<sequence>MSQKQYSVPSMNDIEPRLDDVDDDGGRSCADSIDSDLKAKPTNTLGSVQLRNPITNDVILVPTPSNDPNDPLNWSRGYRIYIALISCAAIFMAQFLAAGPSVDMIEIVEDIFGISPSDPGYSSALAKMSYAFSGASLAQGMSNLIYMPLIIKYGRRPVYIISFLIYGGCSLWAGLAKGYSSELAARLVMGFAGGSAECVAPLTIADTFFLHERGLIMSYYSAALSCGVSGGIILSGLVTIHQSWRVVYYVAAGMIWTLVLLIIFTMPETAYQRNAPDPPEEPNKASDEPQATHRETAIPPKKSYSQQMRLFNPAFTQESLLTLFWRPVPLLFLPSVLWGTLAMSVAIGTFVAISSNFATAFTATYNWSTWQCGLTYIAVLIGATAGVYGGGLLSDKIADWLTQRRDGIREPEMRLPTVTISLILCPVSLILYGVGIQNSLHWIVPVIGLGLLGFVITQVSNVALVYAIDAHRPIAGEVVVSQLSFKGVF</sequence>
<dbReference type="AlphaFoldDB" id="A0A9W9K938"/>
<dbReference type="PANTHER" id="PTHR23502">
    <property type="entry name" value="MAJOR FACILITATOR SUPERFAMILY"/>
    <property type="match status" value="1"/>
</dbReference>
<feature type="transmembrane region" description="Helical" evidence="6">
    <location>
        <begin position="330"/>
        <end position="353"/>
    </location>
</feature>
<feature type="transmembrane region" description="Helical" evidence="6">
    <location>
        <begin position="158"/>
        <end position="175"/>
    </location>
</feature>
<keyword evidence="9" id="KW-1185">Reference proteome</keyword>
<feature type="compositionally biased region" description="Basic and acidic residues" evidence="5">
    <location>
        <begin position="281"/>
        <end position="296"/>
    </location>
</feature>
<dbReference type="SUPFAM" id="SSF103473">
    <property type="entry name" value="MFS general substrate transporter"/>
    <property type="match status" value="1"/>
</dbReference>
<feature type="transmembrane region" description="Helical" evidence="6">
    <location>
        <begin position="78"/>
        <end position="97"/>
    </location>
</feature>
<evidence type="ECO:0000256" key="6">
    <source>
        <dbReference type="SAM" id="Phobius"/>
    </source>
</evidence>
<dbReference type="EMBL" id="JAPQKH010000005">
    <property type="protein sequence ID" value="KAJ5097126.1"/>
    <property type="molecule type" value="Genomic_DNA"/>
</dbReference>
<dbReference type="GO" id="GO:0005886">
    <property type="term" value="C:plasma membrane"/>
    <property type="evidence" value="ECO:0007669"/>
    <property type="project" value="TreeGrafter"/>
</dbReference>
<proteinExistence type="predicted"/>
<dbReference type="OrthoDB" id="5215911at2759"/>
<organism evidence="8 9">
    <name type="scientific">Penicillium angulare</name>
    <dbReference type="NCBI Taxonomy" id="116970"/>
    <lineage>
        <taxon>Eukaryota</taxon>
        <taxon>Fungi</taxon>
        <taxon>Dikarya</taxon>
        <taxon>Ascomycota</taxon>
        <taxon>Pezizomycotina</taxon>
        <taxon>Eurotiomycetes</taxon>
        <taxon>Eurotiomycetidae</taxon>
        <taxon>Eurotiales</taxon>
        <taxon>Aspergillaceae</taxon>
        <taxon>Penicillium</taxon>
    </lineage>
</organism>
<reference evidence="8" key="1">
    <citation type="submission" date="2022-11" db="EMBL/GenBank/DDBJ databases">
        <authorList>
            <person name="Petersen C."/>
        </authorList>
    </citation>
    <scope>NUCLEOTIDE SEQUENCE</scope>
    <source>
        <strain evidence="8">IBT 30069</strain>
    </source>
</reference>
<feature type="domain" description="Major facilitator superfamily (MFS) profile" evidence="7">
    <location>
        <begin position="82"/>
        <end position="489"/>
    </location>
</feature>
<feature type="region of interest" description="Disordered" evidence="5">
    <location>
        <begin position="1"/>
        <end position="35"/>
    </location>
</feature>
<dbReference type="Proteomes" id="UP001149165">
    <property type="component" value="Unassembled WGS sequence"/>
</dbReference>
<keyword evidence="2 6" id="KW-0812">Transmembrane</keyword>
<evidence type="ECO:0000259" key="7">
    <source>
        <dbReference type="PROSITE" id="PS50850"/>
    </source>
</evidence>
<evidence type="ECO:0000256" key="5">
    <source>
        <dbReference type="SAM" id="MobiDB-lite"/>
    </source>
</evidence>